<feature type="region of interest" description="Disordered" evidence="1">
    <location>
        <begin position="1"/>
        <end position="61"/>
    </location>
</feature>
<dbReference type="Proteomes" id="UP001281410">
    <property type="component" value="Unassembled WGS sequence"/>
</dbReference>
<proteinExistence type="predicted"/>
<dbReference type="AlphaFoldDB" id="A0AAE0ANE5"/>
<evidence type="ECO:0000313" key="3">
    <source>
        <dbReference type="Proteomes" id="UP001281410"/>
    </source>
</evidence>
<name>A0AAE0ANE5_9ROSI</name>
<protein>
    <submittedName>
        <fullName evidence="2">Uncharacterized protein</fullName>
    </submittedName>
</protein>
<sequence length="278" mass="31068">MQVTHKEKATKKWKRSAREGQLQRPLGKISSPLQRLLAVSKSSLKATKSRNSPPLSGTKRAAVKSQASIIDALILTSHRPSPNQMASSQSGVWSRIKFGNIHHQIEAKNRKLDRLYKHCGEPVVMNTIRQLERVIEGLLECDELYWKQRSMVDWFQAGDRNSKYFNAKAWARKKKNYIACLVDAAGCSHVIGEGMARTVKDYFSLIFLSSNPSSQEIERATSGIKTRLSDDSTWGLSSAFTGDEVGSALFMGTEEIERKGNNFSANEFFKPQESGPSA</sequence>
<feature type="compositionally biased region" description="Polar residues" evidence="1">
    <location>
        <begin position="40"/>
        <end position="55"/>
    </location>
</feature>
<keyword evidence="3" id="KW-1185">Reference proteome</keyword>
<gene>
    <name evidence="2" type="ORF">Dsin_014850</name>
</gene>
<comment type="caution">
    <text evidence="2">The sequence shown here is derived from an EMBL/GenBank/DDBJ whole genome shotgun (WGS) entry which is preliminary data.</text>
</comment>
<reference evidence="2" key="1">
    <citation type="journal article" date="2023" name="Plant J.">
        <title>Genome sequences and population genomics provide insights into the demographic history, inbreeding, and mutation load of two 'living fossil' tree species of Dipteronia.</title>
        <authorList>
            <person name="Feng Y."/>
            <person name="Comes H.P."/>
            <person name="Chen J."/>
            <person name="Zhu S."/>
            <person name="Lu R."/>
            <person name="Zhang X."/>
            <person name="Li P."/>
            <person name="Qiu J."/>
            <person name="Olsen K.M."/>
            <person name="Qiu Y."/>
        </authorList>
    </citation>
    <scope>NUCLEOTIDE SEQUENCE</scope>
    <source>
        <strain evidence="2">NBL</strain>
    </source>
</reference>
<dbReference type="EMBL" id="JANJYJ010000004">
    <property type="protein sequence ID" value="KAK3220880.1"/>
    <property type="molecule type" value="Genomic_DNA"/>
</dbReference>
<accession>A0AAE0ANE5</accession>
<evidence type="ECO:0000256" key="1">
    <source>
        <dbReference type="SAM" id="MobiDB-lite"/>
    </source>
</evidence>
<evidence type="ECO:0000313" key="2">
    <source>
        <dbReference type="EMBL" id="KAK3220880.1"/>
    </source>
</evidence>
<organism evidence="2 3">
    <name type="scientific">Dipteronia sinensis</name>
    <dbReference type="NCBI Taxonomy" id="43782"/>
    <lineage>
        <taxon>Eukaryota</taxon>
        <taxon>Viridiplantae</taxon>
        <taxon>Streptophyta</taxon>
        <taxon>Embryophyta</taxon>
        <taxon>Tracheophyta</taxon>
        <taxon>Spermatophyta</taxon>
        <taxon>Magnoliopsida</taxon>
        <taxon>eudicotyledons</taxon>
        <taxon>Gunneridae</taxon>
        <taxon>Pentapetalae</taxon>
        <taxon>rosids</taxon>
        <taxon>malvids</taxon>
        <taxon>Sapindales</taxon>
        <taxon>Sapindaceae</taxon>
        <taxon>Hippocastanoideae</taxon>
        <taxon>Acereae</taxon>
        <taxon>Dipteronia</taxon>
    </lineage>
</organism>